<dbReference type="FunFam" id="3.40.50.1820:FF:000015">
    <property type="entry name" value="Sn1-specific diacylglycerol lipase alpha"/>
    <property type="match status" value="1"/>
</dbReference>
<evidence type="ECO:0000256" key="18">
    <source>
        <dbReference type="ARBA" id="ARBA00023257"/>
    </source>
</evidence>
<dbReference type="InterPro" id="IPR002921">
    <property type="entry name" value="Fungal_lipase-type"/>
</dbReference>
<evidence type="ECO:0000256" key="13">
    <source>
        <dbReference type="ARBA" id="ARBA00022989"/>
    </source>
</evidence>
<evidence type="ECO:0000256" key="20">
    <source>
        <dbReference type="ARBA" id="ARBA00024531"/>
    </source>
</evidence>
<evidence type="ECO:0000256" key="32">
    <source>
        <dbReference type="ARBA" id="ARBA00082132"/>
    </source>
</evidence>
<evidence type="ECO:0000256" key="8">
    <source>
        <dbReference type="ARBA" id="ARBA00022723"/>
    </source>
</evidence>
<evidence type="ECO:0000256" key="5">
    <source>
        <dbReference type="ARBA" id="ARBA00022475"/>
    </source>
</evidence>
<dbReference type="CDD" id="cd00519">
    <property type="entry name" value="Lipase_3"/>
    <property type="match status" value="1"/>
</dbReference>
<feature type="compositionally biased region" description="Polar residues" evidence="33">
    <location>
        <begin position="949"/>
        <end position="971"/>
    </location>
</feature>
<keyword evidence="5" id="KW-1003">Cell membrane</keyword>
<evidence type="ECO:0000256" key="11">
    <source>
        <dbReference type="ARBA" id="ARBA00022837"/>
    </source>
</evidence>
<comment type="subunit">
    <text evidence="29">Interacts (via C-terminal) with CAMK2A; leading to the phosphorylation and inhibition of DAGLA enzymatic activity. Interacts (via PPXXF motif) with HOMER1 and HOMER2; this interaction is required for DAGLA membrane localization.</text>
</comment>
<evidence type="ECO:0000259" key="35">
    <source>
        <dbReference type="Pfam" id="PF01764"/>
    </source>
</evidence>
<dbReference type="GO" id="GO:0046872">
    <property type="term" value="F:metal ion binding"/>
    <property type="evidence" value="ECO:0007669"/>
    <property type="project" value="UniProtKB-KW"/>
</dbReference>
<evidence type="ECO:0000256" key="27">
    <source>
        <dbReference type="ARBA" id="ARBA00052106"/>
    </source>
</evidence>
<keyword evidence="15" id="KW-0443">Lipid metabolism</keyword>
<evidence type="ECO:0000256" key="7">
    <source>
        <dbReference type="ARBA" id="ARBA00022692"/>
    </source>
</evidence>
<keyword evidence="37" id="KW-1185">Reference proteome</keyword>
<comment type="subcellular location">
    <subcellularLocation>
        <location evidence="2">Cell projection</location>
        <location evidence="2">Dendritic spine membrane</location>
        <topology evidence="2">Multi-pass membrane protein</topology>
    </subcellularLocation>
    <subcellularLocation>
        <location evidence="3">Early endosome membrane</location>
        <topology evidence="3">Multi-pass membrane protein</topology>
    </subcellularLocation>
    <subcellularLocation>
        <location evidence="22">Postsynaptic density membrane</location>
        <topology evidence="22">Multi-pass membrane protein</topology>
    </subcellularLocation>
</comment>
<reference evidence="36" key="1">
    <citation type="submission" date="2025-08" db="UniProtKB">
        <authorList>
            <consortium name="Ensembl"/>
        </authorList>
    </citation>
    <scope>IDENTIFICATION</scope>
</reference>
<dbReference type="Proteomes" id="UP000694388">
    <property type="component" value="Unplaced"/>
</dbReference>
<protein>
    <recommendedName>
        <fullName evidence="30">Diacylglycerol lipase-alpha</fullName>
        <ecNumber evidence="21">3.1.1.116</ecNumber>
    </recommendedName>
    <alternativeName>
        <fullName evidence="32">Neural stem cell-derived dendrite regulator</fullName>
    </alternativeName>
    <alternativeName>
        <fullName evidence="31">Sn1-specific diacylglycerol lipase alpha</fullName>
    </alternativeName>
</protein>
<proteinExistence type="inferred from homology"/>
<evidence type="ECO:0000256" key="6">
    <source>
        <dbReference type="ARBA" id="ARBA00022553"/>
    </source>
</evidence>
<dbReference type="EC" id="3.1.1.116" evidence="21"/>
<comment type="catalytic activity">
    <reaction evidence="25">
        <text>1-(9Z-octadecenoyl)-2-(9Z,12Z-octadecadienoyl)-sn-glycerol + H2O = 2-(9Z,12Z-octadecadienoyl)-glycerol + (9Z)-octadecenoate + H(+)</text>
        <dbReference type="Rhea" id="RHEA:38523"/>
        <dbReference type="ChEBI" id="CHEBI:15377"/>
        <dbReference type="ChEBI" id="CHEBI:15378"/>
        <dbReference type="ChEBI" id="CHEBI:30823"/>
        <dbReference type="ChEBI" id="CHEBI:75450"/>
        <dbReference type="ChEBI" id="CHEBI:75457"/>
    </reaction>
    <physiologicalReaction direction="left-to-right" evidence="25">
        <dbReference type="Rhea" id="RHEA:38524"/>
    </physiologicalReaction>
</comment>
<feature type="compositionally biased region" description="Low complexity" evidence="33">
    <location>
        <begin position="769"/>
        <end position="781"/>
    </location>
</feature>
<keyword evidence="8" id="KW-0479">Metal-binding</keyword>
<feature type="region of interest" description="Disordered" evidence="33">
    <location>
        <begin position="898"/>
        <end position="934"/>
    </location>
</feature>
<evidence type="ECO:0000256" key="29">
    <source>
        <dbReference type="ARBA" id="ARBA00063298"/>
    </source>
</evidence>
<evidence type="ECO:0000256" key="4">
    <source>
        <dbReference type="ARBA" id="ARBA00010701"/>
    </source>
</evidence>
<dbReference type="AlphaFoldDB" id="A0A8C4QDZ7"/>
<evidence type="ECO:0000256" key="12">
    <source>
        <dbReference type="ARBA" id="ARBA00022963"/>
    </source>
</evidence>
<accession>A0A8C4QDZ7</accession>
<dbReference type="GO" id="GO:0046340">
    <property type="term" value="P:diacylglycerol catabolic process"/>
    <property type="evidence" value="ECO:0007669"/>
    <property type="project" value="TreeGrafter"/>
</dbReference>
<evidence type="ECO:0000256" key="23">
    <source>
        <dbReference type="ARBA" id="ARBA00048382"/>
    </source>
</evidence>
<evidence type="ECO:0000256" key="3">
    <source>
        <dbReference type="ARBA" id="ARBA00004520"/>
    </source>
</evidence>
<keyword evidence="10" id="KW-0378">Hydrolase</keyword>
<evidence type="ECO:0000256" key="31">
    <source>
        <dbReference type="ARBA" id="ARBA00081678"/>
    </source>
</evidence>
<evidence type="ECO:0000256" key="10">
    <source>
        <dbReference type="ARBA" id="ARBA00022801"/>
    </source>
</evidence>
<comment type="similarity">
    <text evidence="4">Belongs to the AB hydrolase superfamily. Lipase family.</text>
</comment>
<name>A0A8C4QDZ7_EPTBU</name>
<evidence type="ECO:0000256" key="14">
    <source>
        <dbReference type="ARBA" id="ARBA00023018"/>
    </source>
</evidence>
<evidence type="ECO:0000256" key="19">
    <source>
        <dbReference type="ARBA" id="ARBA00023273"/>
    </source>
</evidence>
<evidence type="ECO:0000256" key="16">
    <source>
        <dbReference type="ARBA" id="ARBA00023136"/>
    </source>
</evidence>
<comment type="catalytic activity">
    <reaction evidence="28">
        <text>1-(9Z-octadecenoyl)-2-O-(5Z,8Z,11Z,14Z-eicosatetraenyl)-sn-glycerol + H2O = 2-O-(5Z,8Z,11Z,14Z)-eicosatetraenylglycerol + (9Z)-octadecenoate + H(+)</text>
        <dbReference type="Rhea" id="RHEA:38527"/>
        <dbReference type="ChEBI" id="CHEBI:15377"/>
        <dbReference type="ChEBI" id="CHEBI:15378"/>
        <dbReference type="ChEBI" id="CHEBI:30823"/>
        <dbReference type="ChEBI" id="CHEBI:75913"/>
        <dbReference type="ChEBI" id="CHEBI:75914"/>
    </reaction>
    <physiologicalReaction direction="left-to-right" evidence="28">
        <dbReference type="Rhea" id="RHEA:38528"/>
    </physiologicalReaction>
</comment>
<dbReference type="InterPro" id="IPR029058">
    <property type="entry name" value="AB_hydrolase_fold"/>
</dbReference>
<keyword evidence="11" id="KW-0106">Calcium</keyword>
<dbReference type="SUPFAM" id="SSF53474">
    <property type="entry name" value="alpha/beta-Hydrolases"/>
    <property type="match status" value="1"/>
</dbReference>
<keyword evidence="14" id="KW-0770">Synapse</keyword>
<dbReference type="Pfam" id="PF01764">
    <property type="entry name" value="Lipase_3"/>
    <property type="match status" value="1"/>
</dbReference>
<keyword evidence="19" id="KW-0966">Cell projection</keyword>
<comment type="catalytic activity">
    <reaction evidence="26">
        <text>1-(9Z-octadecenoyl)-2-(5Z,8Z,11Z,14Z-eicosatetraenoyl)-sn-glycerol + H2O = 2-(5Z,8Z,11Z,14Z-eicosatetraenoyl)-glycerol + (9Z)-octadecenoate + H(+)</text>
        <dbReference type="Rhea" id="RHEA:38515"/>
        <dbReference type="ChEBI" id="CHEBI:15377"/>
        <dbReference type="ChEBI" id="CHEBI:15378"/>
        <dbReference type="ChEBI" id="CHEBI:30823"/>
        <dbReference type="ChEBI" id="CHEBI:52392"/>
        <dbReference type="ChEBI" id="CHEBI:75449"/>
    </reaction>
    <physiologicalReaction direction="left-to-right" evidence="26">
        <dbReference type="Rhea" id="RHEA:38516"/>
    </physiologicalReaction>
</comment>
<dbReference type="GO" id="GO:0047372">
    <property type="term" value="F:monoacylglycerol lipase activity"/>
    <property type="evidence" value="ECO:0007669"/>
    <property type="project" value="UniProtKB-ARBA"/>
</dbReference>
<dbReference type="GO" id="GO:0004465">
    <property type="term" value="F:lipoprotein lipase activity"/>
    <property type="evidence" value="ECO:0007669"/>
    <property type="project" value="TreeGrafter"/>
</dbReference>
<keyword evidence="12" id="KW-0442">Lipid degradation</keyword>
<dbReference type="GO" id="GO:0019369">
    <property type="term" value="P:arachidonate metabolic process"/>
    <property type="evidence" value="ECO:0007669"/>
    <property type="project" value="TreeGrafter"/>
</dbReference>
<dbReference type="GO" id="GO:0098839">
    <property type="term" value="C:postsynaptic density membrane"/>
    <property type="evidence" value="ECO:0007669"/>
    <property type="project" value="UniProtKB-SubCell"/>
</dbReference>
<evidence type="ECO:0000256" key="26">
    <source>
        <dbReference type="ARBA" id="ARBA00050861"/>
    </source>
</evidence>
<evidence type="ECO:0000256" key="17">
    <source>
        <dbReference type="ARBA" id="ARBA00023180"/>
    </source>
</evidence>
<dbReference type="OMA" id="CCCGSND"/>
<feature type="transmembrane region" description="Helical" evidence="34">
    <location>
        <begin position="99"/>
        <end position="120"/>
    </location>
</feature>
<evidence type="ECO:0000256" key="33">
    <source>
        <dbReference type="SAM" id="MobiDB-lite"/>
    </source>
</evidence>
<comment type="cofactor">
    <cofactor evidence="1">
        <name>Ca(2+)</name>
        <dbReference type="ChEBI" id="CHEBI:29108"/>
    </cofactor>
</comment>
<keyword evidence="17" id="KW-0325">Glycoprotein</keyword>
<evidence type="ECO:0000256" key="1">
    <source>
        <dbReference type="ARBA" id="ARBA00001913"/>
    </source>
</evidence>
<evidence type="ECO:0000256" key="21">
    <source>
        <dbReference type="ARBA" id="ARBA00026104"/>
    </source>
</evidence>
<dbReference type="Gene3D" id="3.40.50.1820">
    <property type="entry name" value="alpha/beta hydrolase"/>
    <property type="match status" value="1"/>
</dbReference>
<evidence type="ECO:0000256" key="34">
    <source>
        <dbReference type="SAM" id="Phobius"/>
    </source>
</evidence>
<organism evidence="36 37">
    <name type="scientific">Eptatretus burgeri</name>
    <name type="common">Inshore hagfish</name>
    <dbReference type="NCBI Taxonomy" id="7764"/>
    <lineage>
        <taxon>Eukaryota</taxon>
        <taxon>Metazoa</taxon>
        <taxon>Chordata</taxon>
        <taxon>Craniata</taxon>
        <taxon>Vertebrata</taxon>
        <taxon>Cyclostomata</taxon>
        <taxon>Myxini</taxon>
        <taxon>Myxiniformes</taxon>
        <taxon>Myxinidae</taxon>
        <taxon>Eptatretinae</taxon>
        <taxon>Eptatretus</taxon>
    </lineage>
</organism>
<comment type="catalytic activity">
    <reaction evidence="24">
        <text>1-(9Z-octadecenoyl)-2-octadecanoyl-sn-glycerol + H2O = 2-octadecanoylglycerol + (9Z)-octadecenoate + H(+)</text>
        <dbReference type="Rhea" id="RHEA:38519"/>
        <dbReference type="ChEBI" id="CHEBI:15377"/>
        <dbReference type="ChEBI" id="CHEBI:15378"/>
        <dbReference type="ChEBI" id="CHEBI:30823"/>
        <dbReference type="ChEBI" id="CHEBI:75448"/>
        <dbReference type="ChEBI" id="CHEBI:75456"/>
    </reaction>
    <physiologicalReaction direction="left-to-right" evidence="24">
        <dbReference type="Rhea" id="RHEA:38520"/>
    </physiologicalReaction>
</comment>
<feature type="compositionally biased region" description="Polar residues" evidence="33">
    <location>
        <begin position="898"/>
        <end position="930"/>
    </location>
</feature>
<dbReference type="GO" id="GO:0031901">
    <property type="term" value="C:early endosome membrane"/>
    <property type="evidence" value="ECO:0007669"/>
    <property type="project" value="UniProtKB-SubCell"/>
</dbReference>
<dbReference type="GO" id="GO:0098921">
    <property type="term" value="P:retrograde trans-synaptic signaling by endocannabinoid"/>
    <property type="evidence" value="ECO:0007669"/>
    <property type="project" value="UniProtKB-ARBA"/>
</dbReference>
<feature type="transmembrane region" description="Helical" evidence="34">
    <location>
        <begin position="18"/>
        <end position="41"/>
    </location>
</feature>
<evidence type="ECO:0000313" key="36">
    <source>
        <dbReference type="Ensembl" id="ENSEBUP00000014043.1"/>
    </source>
</evidence>
<reference evidence="36" key="2">
    <citation type="submission" date="2025-09" db="UniProtKB">
        <authorList>
            <consortium name="Ensembl"/>
        </authorList>
    </citation>
    <scope>IDENTIFICATION</scope>
</reference>
<evidence type="ECO:0000256" key="25">
    <source>
        <dbReference type="ARBA" id="ARBA00050709"/>
    </source>
</evidence>
<keyword evidence="7 34" id="KW-0812">Transmembrane</keyword>
<dbReference type="GeneTree" id="ENSGT00940000161192"/>
<evidence type="ECO:0000313" key="37">
    <source>
        <dbReference type="Proteomes" id="UP000694388"/>
    </source>
</evidence>
<evidence type="ECO:0000256" key="22">
    <source>
        <dbReference type="ARBA" id="ARBA00037872"/>
    </source>
</evidence>
<dbReference type="Ensembl" id="ENSEBUT00000014618.1">
    <property type="protein sequence ID" value="ENSEBUP00000014043.1"/>
    <property type="gene ID" value="ENSEBUG00000008828.1"/>
</dbReference>
<feature type="region of interest" description="Disordered" evidence="33">
    <location>
        <begin position="949"/>
        <end position="1004"/>
    </location>
</feature>
<evidence type="ECO:0000256" key="30">
    <source>
        <dbReference type="ARBA" id="ARBA00071957"/>
    </source>
</evidence>
<feature type="domain" description="Fungal lipase-type" evidence="35">
    <location>
        <begin position="387"/>
        <end position="522"/>
    </location>
</feature>
<dbReference type="InterPro" id="IPR052214">
    <property type="entry name" value="DAG_Lipase-Related"/>
</dbReference>
<keyword evidence="9" id="KW-0967">Endosome</keyword>
<comment type="catalytic activity">
    <reaction evidence="27">
        <text>1-octadecanoyl-2-(5Z,8Z,11Z,14Z-eicosatetraenoyl)-sn-glycerol + H2O = 2-(5Z,8Z,11Z,14Z-eicosatetraenoyl)-glycerol + octadecanoate + H(+)</text>
        <dbReference type="Rhea" id="RHEA:38507"/>
        <dbReference type="ChEBI" id="CHEBI:15377"/>
        <dbReference type="ChEBI" id="CHEBI:15378"/>
        <dbReference type="ChEBI" id="CHEBI:25629"/>
        <dbReference type="ChEBI" id="CHEBI:52392"/>
        <dbReference type="ChEBI" id="CHEBI:75728"/>
    </reaction>
    <physiologicalReaction direction="left-to-right" evidence="27">
        <dbReference type="Rhea" id="RHEA:38508"/>
    </physiologicalReaction>
</comment>
<keyword evidence="18" id="KW-0628">Postsynaptic cell membrane</keyword>
<evidence type="ECO:0000256" key="15">
    <source>
        <dbReference type="ARBA" id="ARBA00023098"/>
    </source>
</evidence>
<feature type="transmembrane region" description="Helical" evidence="34">
    <location>
        <begin position="61"/>
        <end position="79"/>
    </location>
</feature>
<dbReference type="GO" id="GO:0032591">
    <property type="term" value="C:dendritic spine membrane"/>
    <property type="evidence" value="ECO:0007669"/>
    <property type="project" value="UniProtKB-SubCell"/>
</dbReference>
<dbReference type="PANTHER" id="PTHR45792">
    <property type="entry name" value="DIACYLGLYCEROL LIPASE HOMOLOG-RELATED"/>
    <property type="match status" value="1"/>
</dbReference>
<feature type="compositionally biased region" description="Polar residues" evidence="33">
    <location>
        <begin position="702"/>
        <end position="721"/>
    </location>
</feature>
<evidence type="ECO:0000256" key="9">
    <source>
        <dbReference type="ARBA" id="ARBA00022753"/>
    </source>
</evidence>
<evidence type="ECO:0000256" key="2">
    <source>
        <dbReference type="ARBA" id="ARBA00004332"/>
    </source>
</evidence>
<feature type="region of interest" description="Disordered" evidence="33">
    <location>
        <begin position="691"/>
        <end position="852"/>
    </location>
</feature>
<evidence type="ECO:0000256" key="28">
    <source>
        <dbReference type="ARBA" id="ARBA00052463"/>
    </source>
</evidence>
<keyword evidence="13 34" id="KW-1133">Transmembrane helix</keyword>
<feature type="compositionally biased region" description="Polar residues" evidence="33">
    <location>
        <begin position="753"/>
        <end position="763"/>
    </location>
</feature>
<comment type="catalytic activity">
    <reaction evidence="20">
        <text>a 1,2-diacyl-sn-glycerol + H2O = a 2-acylglycerol + a fatty acid + H(+)</text>
        <dbReference type="Rhea" id="RHEA:33275"/>
        <dbReference type="ChEBI" id="CHEBI:15377"/>
        <dbReference type="ChEBI" id="CHEBI:15378"/>
        <dbReference type="ChEBI" id="CHEBI:17389"/>
        <dbReference type="ChEBI" id="CHEBI:17815"/>
        <dbReference type="ChEBI" id="CHEBI:28868"/>
        <dbReference type="EC" id="3.1.1.116"/>
    </reaction>
    <physiologicalReaction direction="left-to-right" evidence="20">
        <dbReference type="Rhea" id="RHEA:33276"/>
    </physiologicalReaction>
</comment>
<sequence length="1004" mass="109845">MPGIVVFRRRWSVGSDDLVLPAIFLFVLHATWLVILSVVVFGVPFDPTRNCPRDLLAHGRGYLLVLLGSSASEGALVWVSMRGSILYTRPRAAMPYLLYIRFGTAWVWLVLHYFCCIVVTKITRMALGIVTCNWLVILSVCVTVVCVFDSTGRTFVRLQARRQRQRSLTTFSLRHRMEEGLTSSWHQRLRLFACCSRARDTQTDAYSEVAVLFAEFFRDLDLVPSDLIAGLVLLRQEQRRKRHAVLDETNNDIIAFLSGIPITCHTKYLDLKDPSVMLHYKDVCYFMNYALAAYGWPLYLVTHPATGICHLLASCSCCCLPCCRKHRYAPTVTLEEDNSCSCHSAAIRRHFADRGLSSIDIVFASFHDAVYETPFFVAVDHEKKKVVISVRGTLSLKDALTDLSGDAEHLPVEGHQGTWLGHRGMVLSAKYVKKKLEEEMILSQAFGRDLARGTKYYGLVVVGHSLGAGTAAILSFFLRPNYPDISCFAYSPPGGLLSEDAMEKSKEFVTSVVLGKDVVPRIGLPQLEGFRRQLLEVLQKSDKPKWRIIAGGTRCFPKTELLSEAELSELVAGRLGASPSELSIALSTSIPLYPPGNIIHVLHTHPKDMCCWRQKDPTYTAIWADNRSLAKVVISPAMLHEHLAHVVMEGLHKVLENYNKGRTALLGAAKVMASPTEVDLHPGLTLELERTNPPGDFVPQHGYSSSLTNFPSHSTKPSDSNWEVLDPSESDPLGPVAATPISPAQRAPLATAESLSDSDSVASFDSRRSSGLRSVRGSPSLQALTEEDESGFTLSPHPLAFPPAFPLPGSDIPEESERSASSQGERTATEGGGTFTPVPLHHPVASPVHGSSPSDAVARFARFLDSVFEHQTSVVNSYQLAFDDEHDGDYVIRGIQQAPKNETSPNGSADGITSSGVSASRSGPLTSSGDADTASPVFLTSNELLVITSSPGHTSPCQTNQTKPSLSSPCSQAPPVPRDYLSPLSLPSHQDGELEPVDCYVSSV</sequence>
<evidence type="ECO:0000256" key="24">
    <source>
        <dbReference type="ARBA" id="ARBA00050486"/>
    </source>
</evidence>
<dbReference type="PANTHER" id="PTHR45792:SF8">
    <property type="entry name" value="DIACYLGLYCEROL LIPASE-ALPHA"/>
    <property type="match status" value="1"/>
</dbReference>
<keyword evidence="6" id="KW-0597">Phosphoprotein</keyword>
<keyword evidence="16 34" id="KW-0472">Membrane</keyword>
<feature type="transmembrane region" description="Helical" evidence="34">
    <location>
        <begin position="126"/>
        <end position="148"/>
    </location>
</feature>
<comment type="catalytic activity">
    <reaction evidence="23">
        <text>1,2-di-(9Z-octadecenoyl)-sn-glycerol + H2O = 2-(9Z-octadecenoyl)-glycerol + (9Z)-octadecenoate + H(+)</text>
        <dbReference type="Rhea" id="RHEA:38511"/>
        <dbReference type="ChEBI" id="CHEBI:15377"/>
        <dbReference type="ChEBI" id="CHEBI:15378"/>
        <dbReference type="ChEBI" id="CHEBI:30823"/>
        <dbReference type="ChEBI" id="CHEBI:52333"/>
        <dbReference type="ChEBI" id="CHEBI:73990"/>
    </reaction>
    <physiologicalReaction direction="left-to-right" evidence="23">
        <dbReference type="Rhea" id="RHEA:38512"/>
    </physiologicalReaction>
</comment>